<dbReference type="SMART" id="SM00937">
    <property type="entry name" value="PCRF"/>
    <property type="match status" value="1"/>
</dbReference>
<comment type="caution">
    <text evidence="8">The sequence shown here is derived from an EMBL/GenBank/DDBJ whole genome shotgun (WGS) entry which is preliminary data.</text>
</comment>
<reference evidence="8 9" key="1">
    <citation type="submission" date="2019-08" db="EMBL/GenBank/DDBJ databases">
        <title>Genomes of Subsaximicrobium wynnwilliamsii strains.</title>
        <authorList>
            <person name="Bowman J.P."/>
        </authorList>
    </citation>
    <scope>NUCLEOTIDE SEQUENCE [LARGE SCALE GENOMIC DNA]</scope>
    <source>
        <strain evidence="8 9">2-80-2</strain>
    </source>
</reference>
<dbReference type="RefSeq" id="WP_147086810.1">
    <property type="nucleotide sequence ID" value="NZ_VORM01000011.1"/>
</dbReference>
<keyword evidence="2 5" id="KW-0488">Methylation</keyword>
<dbReference type="Gene3D" id="3.30.160.20">
    <property type="match status" value="1"/>
</dbReference>
<evidence type="ECO:0000256" key="2">
    <source>
        <dbReference type="ARBA" id="ARBA00022481"/>
    </source>
</evidence>
<dbReference type="PROSITE" id="PS00745">
    <property type="entry name" value="RF_PROK_I"/>
    <property type="match status" value="1"/>
</dbReference>
<dbReference type="GO" id="GO:0016149">
    <property type="term" value="F:translation release factor activity, codon specific"/>
    <property type="evidence" value="ECO:0007669"/>
    <property type="project" value="UniProtKB-UniRule"/>
</dbReference>
<comment type="function">
    <text evidence="5">Peptide chain release factor 2 directs the termination of translation in response to the peptide chain termination codons UGA and UAA.</text>
</comment>
<dbReference type="HAMAP" id="MF_00094">
    <property type="entry name" value="Rel_fac_2"/>
    <property type="match status" value="1"/>
</dbReference>
<dbReference type="InterPro" id="IPR005139">
    <property type="entry name" value="PCRF"/>
</dbReference>
<dbReference type="OrthoDB" id="9806673at2"/>
<dbReference type="Proteomes" id="UP000321578">
    <property type="component" value="Unassembled WGS sequence"/>
</dbReference>
<dbReference type="NCBIfam" id="TIGR00020">
    <property type="entry name" value="prfB"/>
    <property type="match status" value="1"/>
</dbReference>
<dbReference type="InterPro" id="IPR000352">
    <property type="entry name" value="Pep_chain_release_fac_I"/>
</dbReference>
<dbReference type="AlphaFoldDB" id="A0A5C6ZG99"/>
<proteinExistence type="inferred from homology"/>
<organism evidence="8 9">
    <name type="scientific">Subsaximicrobium wynnwilliamsii</name>
    <dbReference type="NCBI Taxonomy" id="291179"/>
    <lineage>
        <taxon>Bacteria</taxon>
        <taxon>Pseudomonadati</taxon>
        <taxon>Bacteroidota</taxon>
        <taxon>Flavobacteriia</taxon>
        <taxon>Flavobacteriales</taxon>
        <taxon>Flavobacteriaceae</taxon>
        <taxon>Subsaximicrobium</taxon>
    </lineage>
</organism>
<comment type="similarity">
    <text evidence="1 5">Belongs to the prokaryotic/mitochondrial release factor family.</text>
</comment>
<evidence type="ECO:0000313" key="8">
    <source>
        <dbReference type="EMBL" id="TXD88667.1"/>
    </source>
</evidence>
<dbReference type="InterPro" id="IPR045853">
    <property type="entry name" value="Pep_chain_release_fac_I_sf"/>
</dbReference>
<dbReference type="InterPro" id="IPR004374">
    <property type="entry name" value="PrfB"/>
</dbReference>
<keyword evidence="3 5" id="KW-0963">Cytoplasm</keyword>
<dbReference type="PANTHER" id="PTHR43116">
    <property type="entry name" value="PEPTIDE CHAIN RELEASE FACTOR 2"/>
    <property type="match status" value="1"/>
</dbReference>
<comment type="subcellular location">
    <subcellularLocation>
        <location evidence="5">Cytoplasm</location>
    </subcellularLocation>
</comment>
<name>A0A5C6ZG99_9FLAO</name>
<dbReference type="PANTHER" id="PTHR43116:SF3">
    <property type="entry name" value="CLASS I PEPTIDE CHAIN RELEASE FACTOR"/>
    <property type="match status" value="1"/>
</dbReference>
<dbReference type="Pfam" id="PF00472">
    <property type="entry name" value="RF-1"/>
    <property type="match status" value="1"/>
</dbReference>
<dbReference type="GO" id="GO:0005737">
    <property type="term" value="C:cytoplasm"/>
    <property type="evidence" value="ECO:0007669"/>
    <property type="project" value="UniProtKB-SubCell"/>
</dbReference>
<sequence length="369" mass="42166">MITSDQIKDLQTRLDKLRHYLDIDAKLIEISNEEEQTFDPNFWNDSKKAEVIMKSIREKKNWVKDYNLAQTFVEDLEVIYEFYKEDEASAEDVQNRFEKALNSIEKLEFKNMLSEEGDSLSAVLQITAGAGGTESCDWASILMRMYLMYAEKSGFKVKELNFQTGDVAGIKTVTLEIEGDFAFGWLKGENGVHRLVRISPFDSNAKRHTSFASVYVYPLVDDTIEIEINPADIEITTARSSGAGGQNVNKVETKVQLTHKPTGIQISCSETRSQHDNRSRAMQMLKSQLYEIELQKQLAQREDIEAGKMKIEWGSQIRNYVLHPYKLIKDVRSSHETGNVDAVLDGDIEPFLKAYLMMMGQKEEDSNQL</sequence>
<dbReference type="Gene3D" id="1.20.58.410">
    <property type="entry name" value="Release factor"/>
    <property type="match status" value="1"/>
</dbReference>
<dbReference type="Gene3D" id="3.30.70.1660">
    <property type="match status" value="1"/>
</dbReference>
<keyword evidence="4 5" id="KW-0648">Protein biosynthesis</keyword>
<evidence type="ECO:0000256" key="6">
    <source>
        <dbReference type="NCBIfam" id="TIGR00020"/>
    </source>
</evidence>
<dbReference type="FunFam" id="3.30.160.20:FF:000040">
    <property type="entry name" value="Peptide chain release factor 2"/>
    <property type="match status" value="1"/>
</dbReference>
<comment type="PTM">
    <text evidence="5">Methylated by PrmC. Methylation increases the termination efficiency of RF2.</text>
</comment>
<dbReference type="EMBL" id="VORO01000012">
    <property type="protein sequence ID" value="TXD88667.1"/>
    <property type="molecule type" value="Genomic_DNA"/>
</dbReference>
<feature type="modified residue" description="N5-methylglutamine" evidence="5">
    <location>
        <position position="246"/>
    </location>
</feature>
<feature type="domain" description="Prokaryotic-type class I peptide chain release factors" evidence="7">
    <location>
        <begin position="239"/>
        <end position="255"/>
    </location>
</feature>
<evidence type="ECO:0000256" key="1">
    <source>
        <dbReference type="ARBA" id="ARBA00010835"/>
    </source>
</evidence>
<keyword evidence="9" id="KW-1185">Reference proteome</keyword>
<protein>
    <recommendedName>
        <fullName evidence="5 6">Peptide chain release factor 2</fullName>
        <shortName evidence="5">RF-2</shortName>
    </recommendedName>
</protein>
<dbReference type="Pfam" id="PF03462">
    <property type="entry name" value="PCRF"/>
    <property type="match status" value="1"/>
</dbReference>
<evidence type="ECO:0000313" key="9">
    <source>
        <dbReference type="Proteomes" id="UP000321578"/>
    </source>
</evidence>
<gene>
    <name evidence="5" type="primary">prfB</name>
    <name evidence="8" type="ORF">ESY86_11920</name>
</gene>
<evidence type="ECO:0000259" key="7">
    <source>
        <dbReference type="PROSITE" id="PS00745"/>
    </source>
</evidence>
<dbReference type="SUPFAM" id="SSF75620">
    <property type="entry name" value="Release factor"/>
    <property type="match status" value="1"/>
</dbReference>
<evidence type="ECO:0000256" key="3">
    <source>
        <dbReference type="ARBA" id="ARBA00022490"/>
    </source>
</evidence>
<evidence type="ECO:0000256" key="5">
    <source>
        <dbReference type="HAMAP-Rule" id="MF_00094"/>
    </source>
</evidence>
<evidence type="ECO:0000256" key="4">
    <source>
        <dbReference type="ARBA" id="ARBA00022917"/>
    </source>
</evidence>
<accession>A0A5C6ZG99</accession>